<protein>
    <submittedName>
        <fullName evidence="1">Uncharacterized protein</fullName>
    </submittedName>
</protein>
<proteinExistence type="predicted"/>
<gene>
    <name evidence="1" type="ORF">ACFOEX_09905</name>
</gene>
<sequence length="75" mass="7812">MATATLANVSARPAVVRSQDASRLGAAIRSFFAGFRSAGVPHDTLQLAARLGPEQLKEVGGCQDPQTGLVYGSLR</sequence>
<accession>A0ABV7LFG1</accession>
<reference evidence="2" key="1">
    <citation type="journal article" date="2019" name="Int. J. Syst. Evol. Microbiol.">
        <title>The Global Catalogue of Microorganisms (GCM) 10K type strain sequencing project: providing services to taxonomists for standard genome sequencing and annotation.</title>
        <authorList>
            <consortium name="The Broad Institute Genomics Platform"/>
            <consortium name="The Broad Institute Genome Sequencing Center for Infectious Disease"/>
            <person name="Wu L."/>
            <person name="Ma J."/>
        </authorList>
    </citation>
    <scope>NUCLEOTIDE SEQUENCE [LARGE SCALE GENOMIC DNA]</scope>
    <source>
        <strain evidence="2">CCM 7941</strain>
    </source>
</reference>
<organism evidence="1 2">
    <name type="scientific">Camelimonas abortus</name>
    <dbReference type="NCBI Taxonomy" id="1017184"/>
    <lineage>
        <taxon>Bacteria</taxon>
        <taxon>Pseudomonadati</taxon>
        <taxon>Pseudomonadota</taxon>
        <taxon>Alphaproteobacteria</taxon>
        <taxon>Hyphomicrobiales</taxon>
        <taxon>Chelatococcaceae</taxon>
        <taxon>Camelimonas</taxon>
    </lineage>
</organism>
<dbReference type="RefSeq" id="WP_376829814.1">
    <property type="nucleotide sequence ID" value="NZ_JBHLWR010000006.1"/>
</dbReference>
<comment type="caution">
    <text evidence="1">The sequence shown here is derived from an EMBL/GenBank/DDBJ whole genome shotgun (WGS) entry which is preliminary data.</text>
</comment>
<dbReference type="EMBL" id="JBHRUV010000048">
    <property type="protein sequence ID" value="MFC3266665.1"/>
    <property type="molecule type" value="Genomic_DNA"/>
</dbReference>
<evidence type="ECO:0000313" key="1">
    <source>
        <dbReference type="EMBL" id="MFC3266665.1"/>
    </source>
</evidence>
<dbReference type="Proteomes" id="UP001595536">
    <property type="component" value="Unassembled WGS sequence"/>
</dbReference>
<name>A0ABV7LFG1_9HYPH</name>
<evidence type="ECO:0000313" key="2">
    <source>
        <dbReference type="Proteomes" id="UP001595536"/>
    </source>
</evidence>
<keyword evidence="2" id="KW-1185">Reference proteome</keyword>